<dbReference type="InterPro" id="IPR011009">
    <property type="entry name" value="Kinase-like_dom_sf"/>
</dbReference>
<gene>
    <name evidence="3" type="ORF">ACFSUQ_02490</name>
</gene>
<dbReference type="SUPFAM" id="SSF56112">
    <property type="entry name" value="Protein kinase-like (PK-like)"/>
    <property type="match status" value="1"/>
</dbReference>
<dbReference type="RefSeq" id="WP_066057774.1">
    <property type="nucleotide sequence ID" value="NZ_JBHUNF010000001.1"/>
</dbReference>
<sequence length="404" mass="43455">MSGLCFELAGLATAAVPDLRISGAAEWTTDSGGNYDSAVVRTEDGVTLLVRRAVTEDAENELVARSRALAVMTQGIRARLAFAVPHEFGVLRDRAGSVGVYGFIPGTTLDRVQLDFDSMIVPDLGRALAAIHALPRQFVAAAGLPERTASQSRQQVEQLLDRADTTNRLPAALADRWGAAIDDPQLWDFVPSVIHGSLERYSFVTNGAGITGVLGWSDLQIGDPALDMRWIHTLDGAVVRALLDEYTDARGASVDRQIRQRSLLYAELELARWLIHGVTTQDPAIIADAEQLLDGLVTRVRALDESTIRHETLPVLDLEQVQALLADAGTRARTGLPSRPMHSDMEAPEDLGDDLTDAERAAINAAADASDADENDASDTELSASDAERVDDATASFDPLGDRN</sequence>
<evidence type="ECO:0000256" key="1">
    <source>
        <dbReference type="SAM" id="MobiDB-lite"/>
    </source>
</evidence>
<dbReference type="InterPro" id="IPR002575">
    <property type="entry name" value="Aminoglycoside_PTrfase"/>
</dbReference>
<dbReference type="Pfam" id="PF01636">
    <property type="entry name" value="APH"/>
    <property type="match status" value="1"/>
</dbReference>
<dbReference type="Gene3D" id="3.90.1200.10">
    <property type="match status" value="1"/>
</dbReference>
<reference evidence="4" key="1">
    <citation type="journal article" date="2019" name="Int. J. Syst. Evol. Microbiol.">
        <title>The Global Catalogue of Microorganisms (GCM) 10K type strain sequencing project: providing services to taxonomists for standard genome sequencing and annotation.</title>
        <authorList>
            <consortium name="The Broad Institute Genomics Platform"/>
            <consortium name="The Broad Institute Genome Sequencing Center for Infectious Disease"/>
            <person name="Wu L."/>
            <person name="Ma J."/>
        </authorList>
    </citation>
    <scope>NUCLEOTIDE SEQUENCE [LARGE SCALE GENOMIC DNA]</scope>
    <source>
        <strain evidence="4">TISTR 1511</strain>
    </source>
</reference>
<protein>
    <submittedName>
        <fullName evidence="3">Phosphotransferase</fullName>
    </submittedName>
</protein>
<name>A0ABW5RGW1_9MICO</name>
<keyword evidence="4" id="KW-1185">Reference proteome</keyword>
<accession>A0ABW5RGW1</accession>
<feature type="compositionally biased region" description="Acidic residues" evidence="1">
    <location>
        <begin position="370"/>
        <end position="379"/>
    </location>
</feature>
<comment type="caution">
    <text evidence="3">The sequence shown here is derived from an EMBL/GenBank/DDBJ whole genome shotgun (WGS) entry which is preliminary data.</text>
</comment>
<proteinExistence type="predicted"/>
<evidence type="ECO:0000313" key="3">
    <source>
        <dbReference type="EMBL" id="MFD2674168.1"/>
    </source>
</evidence>
<evidence type="ECO:0000313" key="4">
    <source>
        <dbReference type="Proteomes" id="UP001597453"/>
    </source>
</evidence>
<feature type="domain" description="Aminoglycoside phosphotransferase" evidence="2">
    <location>
        <begin position="30"/>
        <end position="251"/>
    </location>
</feature>
<feature type="compositionally biased region" description="Acidic residues" evidence="1">
    <location>
        <begin position="346"/>
        <end position="356"/>
    </location>
</feature>
<organism evidence="3 4">
    <name type="scientific">Gulosibacter bifidus</name>
    <dbReference type="NCBI Taxonomy" id="272239"/>
    <lineage>
        <taxon>Bacteria</taxon>
        <taxon>Bacillati</taxon>
        <taxon>Actinomycetota</taxon>
        <taxon>Actinomycetes</taxon>
        <taxon>Micrococcales</taxon>
        <taxon>Microbacteriaceae</taxon>
        <taxon>Gulosibacter</taxon>
    </lineage>
</organism>
<evidence type="ECO:0000259" key="2">
    <source>
        <dbReference type="Pfam" id="PF01636"/>
    </source>
</evidence>
<dbReference type="Proteomes" id="UP001597453">
    <property type="component" value="Unassembled WGS sequence"/>
</dbReference>
<feature type="region of interest" description="Disordered" evidence="1">
    <location>
        <begin position="331"/>
        <end position="404"/>
    </location>
</feature>
<dbReference type="EMBL" id="JBHUNF010000001">
    <property type="protein sequence ID" value="MFD2674168.1"/>
    <property type="molecule type" value="Genomic_DNA"/>
</dbReference>